<proteinExistence type="predicted"/>
<reference evidence="4 5" key="1">
    <citation type="journal article" date="2014" name="N. Engl. J. Med.">
        <title>Evidence for camel-to-human transmission of MERS coronavirus.</title>
        <authorList>
            <person name="Azhar E.I."/>
            <person name="El-Kafrawy S.A."/>
            <person name="Farraj S.A."/>
            <person name="Hassan A.M."/>
            <person name="Al-Saeed M.S."/>
            <person name="Hashem A.M."/>
            <person name="Madani T.A."/>
        </authorList>
    </citation>
    <scope>NUCLEOTIDE SEQUENCE [LARGE SCALE GENOMIC DNA]</scope>
    <source>
        <strain evidence="2">MERS-CoV-Jeddah-Camel-1</strain>
        <strain evidence="3">MERS-CoV-Jeddah-human-1</strain>
    </source>
</reference>
<organism evidence="3 4">
    <name type="scientific">Middle East respiratory syndrome-related coronavirus</name>
    <name type="common">MERS-CoV</name>
    <dbReference type="NCBI Taxonomy" id="1335626"/>
    <lineage>
        <taxon>Viruses</taxon>
        <taxon>Riboviria</taxon>
        <taxon>Orthornavirae</taxon>
        <taxon>Pisuviricota</taxon>
        <taxon>Pisoniviricetes</taxon>
        <taxon>Nidovirales</taxon>
        <taxon>Cornidovirineae</taxon>
        <taxon>Coronaviridae</taxon>
        <taxon>Orthocoronavirinae</taxon>
        <taxon>Betacoronavirus</taxon>
        <taxon>Merbecovirus</taxon>
        <taxon>Betacoronavirus cameli</taxon>
    </lineage>
</organism>
<evidence type="ECO:0000256" key="1">
    <source>
        <dbReference type="SAM" id="MobiDB-lite"/>
    </source>
</evidence>
<feature type="compositionally biased region" description="Basic and acidic residues" evidence="1">
    <location>
        <begin position="75"/>
        <end position="87"/>
    </location>
</feature>
<evidence type="ECO:0000313" key="3">
    <source>
        <dbReference type="EMBL" id="AHE78109.1"/>
    </source>
</evidence>
<protein>
    <submittedName>
        <fullName evidence="3">ORF3</fullName>
    </submittedName>
</protein>
<feature type="compositionally biased region" description="Polar residues" evidence="1">
    <location>
        <begin position="65"/>
        <end position="74"/>
    </location>
</feature>
<dbReference type="Proteomes" id="UP000135014">
    <property type="component" value="Genome"/>
</dbReference>
<sequence length="103" mass="11246">MRVQRPPTLLLVFSLSLLVTAFSKPLYVPEHCQNYSGCMLRACIKTAQADTAGLYTNFRIDVPSAESTGTQSVSVDRESTSTHDGPNEHVTIVNLLDVGYSVN</sequence>
<feature type="region of interest" description="Disordered" evidence="1">
    <location>
        <begin position="65"/>
        <end position="87"/>
    </location>
</feature>
<dbReference type="EMBL" id="KF958702">
    <property type="protein sequence ID" value="AHE78109.1"/>
    <property type="molecule type" value="Genomic_RNA"/>
</dbReference>
<dbReference type="Proteomes" id="UP000148657">
    <property type="component" value="Genome"/>
</dbReference>
<evidence type="ECO:0000313" key="5">
    <source>
        <dbReference type="Proteomes" id="UP000148657"/>
    </source>
</evidence>
<accession>A0A023J5F5</accession>
<evidence type="ECO:0000313" key="4">
    <source>
        <dbReference type="Proteomes" id="UP000135014"/>
    </source>
</evidence>
<dbReference type="EMBL" id="KF917527">
    <property type="protein sequence ID" value="AHE78098.1"/>
    <property type="molecule type" value="Genomic_RNA"/>
</dbReference>
<evidence type="ECO:0000313" key="2">
    <source>
        <dbReference type="EMBL" id="AHE78098.1"/>
    </source>
</evidence>
<name>A0A023J5F5_MERS</name>